<dbReference type="InterPro" id="IPR045875">
    <property type="entry name" value="NTF2"/>
</dbReference>
<reference evidence="5" key="1">
    <citation type="submission" date="2021-11" db="EMBL/GenBank/DDBJ databases">
        <authorList>
            <person name="Herlambang A."/>
            <person name="Guo Y."/>
            <person name="Takashima Y."/>
            <person name="Nishizawa T."/>
        </authorList>
    </citation>
    <scope>NUCLEOTIDE SEQUENCE</scope>
    <source>
        <strain evidence="5">E1425</strain>
    </source>
</reference>
<keyword evidence="3" id="KW-0813">Transport</keyword>
<dbReference type="EMBL" id="BQFW01000012">
    <property type="protein sequence ID" value="GJJ76792.1"/>
    <property type="molecule type" value="Genomic_DNA"/>
</dbReference>
<dbReference type="GO" id="GO:0005635">
    <property type="term" value="C:nuclear envelope"/>
    <property type="evidence" value="ECO:0007669"/>
    <property type="project" value="UniProtKB-ARBA"/>
</dbReference>
<evidence type="ECO:0000256" key="3">
    <source>
        <dbReference type="RuleBase" id="RU369002"/>
    </source>
</evidence>
<keyword evidence="1 3" id="KW-0963">Cytoplasm</keyword>
<organism evidence="5 6">
    <name type="scientific">Entomortierella parvispora</name>
    <dbReference type="NCBI Taxonomy" id="205924"/>
    <lineage>
        <taxon>Eukaryota</taxon>
        <taxon>Fungi</taxon>
        <taxon>Fungi incertae sedis</taxon>
        <taxon>Mucoromycota</taxon>
        <taxon>Mortierellomycotina</taxon>
        <taxon>Mortierellomycetes</taxon>
        <taxon>Mortierellales</taxon>
        <taxon>Mortierellaceae</taxon>
        <taxon>Entomortierella</taxon>
    </lineage>
</organism>
<evidence type="ECO:0000256" key="1">
    <source>
        <dbReference type="ARBA" id="ARBA00022490"/>
    </source>
</evidence>
<dbReference type="CDD" id="cd00780">
    <property type="entry name" value="NTF2"/>
    <property type="match status" value="1"/>
</dbReference>
<keyword evidence="6" id="KW-1185">Reference proteome</keyword>
<feature type="domain" description="NTF2" evidence="4">
    <location>
        <begin position="6"/>
        <end position="118"/>
    </location>
</feature>
<keyword evidence="3" id="KW-0539">Nucleus</keyword>
<protein>
    <recommendedName>
        <fullName evidence="2 3">Nuclear transport factor 2</fullName>
        <shortName evidence="3">NTF-2</shortName>
    </recommendedName>
</protein>
<dbReference type="FunFam" id="3.10.450.50:FF:000005">
    <property type="entry name" value="Nuclear transport factor 2"/>
    <property type="match status" value="1"/>
</dbReference>
<dbReference type="Pfam" id="PF02136">
    <property type="entry name" value="NTF2"/>
    <property type="match status" value="1"/>
</dbReference>
<keyword evidence="3" id="KW-0653">Protein transport</keyword>
<evidence type="ECO:0000313" key="6">
    <source>
        <dbReference type="Proteomes" id="UP000827284"/>
    </source>
</evidence>
<dbReference type="SUPFAM" id="SSF54427">
    <property type="entry name" value="NTF2-like"/>
    <property type="match status" value="1"/>
</dbReference>
<dbReference type="PROSITE" id="PS50177">
    <property type="entry name" value="NTF2_DOMAIN"/>
    <property type="match status" value="1"/>
</dbReference>
<accession>A0A9P3M044</accession>
<reference evidence="5" key="2">
    <citation type="journal article" date="2022" name="Microbiol. Resour. Announc.">
        <title>Whole-Genome Sequence of Entomortierella parvispora E1425, a Mucoromycotan Fungus Associated with Burkholderiaceae-Related Endosymbiotic Bacteria.</title>
        <authorList>
            <person name="Herlambang A."/>
            <person name="Guo Y."/>
            <person name="Takashima Y."/>
            <person name="Narisawa K."/>
            <person name="Ohta H."/>
            <person name="Nishizawa T."/>
        </authorList>
    </citation>
    <scope>NUCLEOTIDE SEQUENCE</scope>
    <source>
        <strain evidence="5">E1425</strain>
    </source>
</reference>
<dbReference type="AlphaFoldDB" id="A0A9P3M044"/>
<dbReference type="InterPro" id="IPR018222">
    <property type="entry name" value="Nuclear_transport_factor_2_euk"/>
</dbReference>
<dbReference type="GO" id="GO:0005737">
    <property type="term" value="C:cytoplasm"/>
    <property type="evidence" value="ECO:0007669"/>
    <property type="project" value="UniProtKB-SubCell"/>
</dbReference>
<gene>
    <name evidence="5" type="ORF">EMPS_09151</name>
</gene>
<comment type="function">
    <text evidence="3">Has a role in nuclear-cytoplasmic transport of proteins and mRNAs.</text>
</comment>
<dbReference type="GO" id="GO:0051028">
    <property type="term" value="P:mRNA transport"/>
    <property type="evidence" value="ECO:0007669"/>
    <property type="project" value="UniProtKB-UniRule"/>
</dbReference>
<evidence type="ECO:0000259" key="4">
    <source>
        <dbReference type="PROSITE" id="PS50177"/>
    </source>
</evidence>
<dbReference type="InterPro" id="IPR002075">
    <property type="entry name" value="NTF2_dom"/>
</dbReference>
<dbReference type="Gene3D" id="3.10.450.50">
    <property type="match status" value="1"/>
</dbReference>
<name>A0A9P3M044_9FUNG</name>
<dbReference type="OrthoDB" id="6507044at2759"/>
<dbReference type="Proteomes" id="UP000827284">
    <property type="component" value="Unassembled WGS sequence"/>
</dbReference>
<evidence type="ECO:0000256" key="2">
    <source>
        <dbReference type="ARBA" id="ARBA00026247"/>
    </source>
</evidence>
<dbReference type="InterPro" id="IPR032710">
    <property type="entry name" value="NTF2-like_dom_sf"/>
</dbReference>
<evidence type="ECO:0000313" key="5">
    <source>
        <dbReference type="EMBL" id="GJJ76792.1"/>
    </source>
</evidence>
<sequence>MDASAVAKQFVDFYYQTFDSNRQNLLPLYRPTSYLSFEGTQHAGANDIVEKLVSLPFQSVAHRVSTNDAQPTPSGEIVINVTGQLLIDGESNPQFFTQTFVLKNDGTNFYVQNDIFRLVYA</sequence>
<dbReference type="GO" id="GO:0006606">
    <property type="term" value="P:protein import into nucleus"/>
    <property type="evidence" value="ECO:0007669"/>
    <property type="project" value="UniProtKB-ARBA"/>
</dbReference>
<comment type="subcellular location">
    <subcellularLocation>
        <location evidence="3">Cytoplasm</location>
    </subcellularLocation>
    <subcellularLocation>
        <location evidence="3">Nucleus</location>
    </subcellularLocation>
</comment>
<proteinExistence type="predicted"/>
<comment type="caution">
    <text evidence="5">The sequence shown here is derived from an EMBL/GenBank/DDBJ whole genome shotgun (WGS) entry which is preliminary data.</text>
</comment>
<dbReference type="PANTHER" id="PTHR12612">
    <property type="entry name" value="NUCLEAR TRANSPORT FACTOR 2"/>
    <property type="match status" value="1"/>
</dbReference>